<evidence type="ECO:0000313" key="2">
    <source>
        <dbReference type="Proteomes" id="UP000244090"/>
    </source>
</evidence>
<evidence type="ECO:0008006" key="3">
    <source>
        <dbReference type="Google" id="ProtNLM"/>
    </source>
</evidence>
<gene>
    <name evidence="1" type="ORF">C8N46_10187</name>
</gene>
<reference evidence="1 2" key="1">
    <citation type="submission" date="2018-04" db="EMBL/GenBank/DDBJ databases">
        <title>Genomic Encyclopedia of Archaeal and Bacterial Type Strains, Phase II (KMG-II): from individual species to whole genera.</title>
        <authorList>
            <person name="Goeker M."/>
        </authorList>
    </citation>
    <scope>NUCLEOTIDE SEQUENCE [LARGE SCALE GENOMIC DNA]</scope>
    <source>
        <strain evidence="1 2">DSM 25731</strain>
    </source>
</reference>
<dbReference type="EMBL" id="QBKT01000001">
    <property type="protein sequence ID" value="PTX63487.1"/>
    <property type="molecule type" value="Genomic_DNA"/>
</dbReference>
<proteinExistence type="predicted"/>
<protein>
    <recommendedName>
        <fullName evidence="3">DUF3558 domain-containing protein</fullName>
    </recommendedName>
</protein>
<sequence length="195" mass="22113">MKILNRIAIITLFPFFLTSCFGDKNTVVGQELGDSSFVNTNFSGNKKDFAALPKNMCEFISESNVKNLYPDATKVLFDDGKTFMTKSCRFLVYMGDDEYNYLNGTIIAVEEKLAEGEDWKETWELKKKMSKSSSFVSDLGQAAIWIDKKRELSVKLEGYMITITVPGSPFNEQEIAKKRDYKKIAVEIAKNTGLF</sequence>
<evidence type="ECO:0000313" key="1">
    <source>
        <dbReference type="EMBL" id="PTX63487.1"/>
    </source>
</evidence>
<keyword evidence="2" id="KW-1185">Reference proteome</keyword>
<organism evidence="1 2">
    <name type="scientific">Kordia periserrulae</name>
    <dbReference type="NCBI Taxonomy" id="701523"/>
    <lineage>
        <taxon>Bacteria</taxon>
        <taxon>Pseudomonadati</taxon>
        <taxon>Bacteroidota</taxon>
        <taxon>Flavobacteriia</taxon>
        <taxon>Flavobacteriales</taxon>
        <taxon>Flavobacteriaceae</taxon>
        <taxon>Kordia</taxon>
    </lineage>
</organism>
<name>A0A2T6C5C2_9FLAO</name>
<dbReference type="RefSeq" id="WP_108112890.1">
    <property type="nucleotide sequence ID" value="NZ_QBKT01000001.1"/>
</dbReference>
<dbReference type="PROSITE" id="PS51257">
    <property type="entry name" value="PROKAR_LIPOPROTEIN"/>
    <property type="match status" value="1"/>
</dbReference>
<comment type="caution">
    <text evidence="1">The sequence shown here is derived from an EMBL/GenBank/DDBJ whole genome shotgun (WGS) entry which is preliminary data.</text>
</comment>
<accession>A0A2T6C5C2</accession>
<dbReference type="OrthoDB" id="1431307at2"/>
<dbReference type="AlphaFoldDB" id="A0A2T6C5C2"/>
<dbReference type="Proteomes" id="UP000244090">
    <property type="component" value="Unassembled WGS sequence"/>
</dbReference>